<sequence>MASKLTEGQFLYRKETRIAKDGTRWTDTFRRSVDVVENTGVTLGPIQKASAMEGTEPYDWKPWGGVFGSATKVTNERLSNLDYKPKRNKR</sequence>
<keyword evidence="2" id="KW-1185">Reference proteome</keyword>
<reference evidence="1 2" key="1">
    <citation type="submission" date="2023-10" db="EMBL/GenBank/DDBJ databases">
        <title>Two novel species belonging to the OM43/NOR5 clade.</title>
        <authorList>
            <person name="Park M."/>
        </authorList>
    </citation>
    <scope>NUCLEOTIDE SEQUENCE [LARGE SCALE GENOMIC DNA]</scope>
    <source>
        <strain evidence="1 2">IMCC45268</strain>
    </source>
</reference>
<gene>
    <name evidence="1" type="ORF">R0137_11120</name>
</gene>
<evidence type="ECO:0000313" key="1">
    <source>
        <dbReference type="EMBL" id="WOJ95793.1"/>
    </source>
</evidence>
<name>A0ABZ0I9M3_9GAMM</name>
<protein>
    <submittedName>
        <fullName evidence="1">Uncharacterized protein</fullName>
    </submittedName>
</protein>
<evidence type="ECO:0000313" key="2">
    <source>
        <dbReference type="Proteomes" id="UP001626549"/>
    </source>
</evidence>
<dbReference type="Proteomes" id="UP001626549">
    <property type="component" value="Chromosome"/>
</dbReference>
<dbReference type="RefSeq" id="WP_407326492.1">
    <property type="nucleotide sequence ID" value="NZ_CP136865.1"/>
</dbReference>
<proteinExistence type="predicted"/>
<accession>A0ABZ0I9M3</accession>
<organism evidence="1 2">
    <name type="scientific">Congregibacter brevis</name>
    <dbReference type="NCBI Taxonomy" id="3081201"/>
    <lineage>
        <taxon>Bacteria</taxon>
        <taxon>Pseudomonadati</taxon>
        <taxon>Pseudomonadota</taxon>
        <taxon>Gammaproteobacteria</taxon>
        <taxon>Cellvibrionales</taxon>
        <taxon>Halieaceae</taxon>
        <taxon>Congregibacter</taxon>
    </lineage>
</organism>
<dbReference type="EMBL" id="CP136865">
    <property type="protein sequence ID" value="WOJ95793.1"/>
    <property type="molecule type" value="Genomic_DNA"/>
</dbReference>